<evidence type="ECO:0000313" key="3">
    <source>
        <dbReference type="EMBL" id="GAV69662.1"/>
    </source>
</evidence>
<reference evidence="4" key="1">
    <citation type="submission" date="2016-04" db="EMBL/GenBank/DDBJ databases">
        <title>Cephalotus genome sequencing.</title>
        <authorList>
            <person name="Fukushima K."/>
            <person name="Hasebe M."/>
            <person name="Fang X."/>
        </authorList>
    </citation>
    <scope>NUCLEOTIDE SEQUENCE [LARGE SCALE GENOMIC DNA]</scope>
    <source>
        <strain evidence="4">cv. St1</strain>
    </source>
</reference>
<feature type="transmembrane region" description="Helical" evidence="1">
    <location>
        <begin position="30"/>
        <end position="51"/>
    </location>
</feature>
<feature type="chain" id="PRO_5010330040" evidence="2">
    <location>
        <begin position="24"/>
        <end position="100"/>
    </location>
</feature>
<keyword evidence="1" id="KW-1133">Transmembrane helix</keyword>
<protein>
    <submittedName>
        <fullName evidence="3">Uncharacterized protein</fullName>
    </submittedName>
</protein>
<keyword evidence="1" id="KW-0812">Transmembrane</keyword>
<gene>
    <name evidence="3" type="ORF">CFOL_v3_13163</name>
</gene>
<feature type="signal peptide" evidence="2">
    <location>
        <begin position="1"/>
        <end position="23"/>
    </location>
</feature>
<proteinExistence type="predicted"/>
<comment type="caution">
    <text evidence="3">The sequence shown here is derived from an EMBL/GenBank/DDBJ whole genome shotgun (WGS) entry which is preliminary data.</text>
</comment>
<feature type="transmembrane region" description="Helical" evidence="1">
    <location>
        <begin position="58"/>
        <end position="79"/>
    </location>
</feature>
<sequence>MSLIKLFMIPIALLEMPISGCTCFNTLNMYILYVSTLFFARFFFFSPAASLGSFFSALGFLSAGAFSAGSFFSAFGGAITKMEFDLFLNFCFCRFFGGNG</sequence>
<dbReference type="OrthoDB" id="2016413at2759"/>
<dbReference type="EMBL" id="BDDD01000741">
    <property type="protein sequence ID" value="GAV69662.1"/>
    <property type="molecule type" value="Genomic_DNA"/>
</dbReference>
<evidence type="ECO:0000256" key="1">
    <source>
        <dbReference type="SAM" id="Phobius"/>
    </source>
</evidence>
<keyword evidence="1" id="KW-0472">Membrane</keyword>
<dbReference type="InParanoid" id="A0A1Q3BP78"/>
<evidence type="ECO:0000256" key="2">
    <source>
        <dbReference type="SAM" id="SignalP"/>
    </source>
</evidence>
<accession>A0A1Q3BP78</accession>
<dbReference type="AlphaFoldDB" id="A0A1Q3BP78"/>
<name>A0A1Q3BP78_CEPFO</name>
<dbReference type="Proteomes" id="UP000187406">
    <property type="component" value="Unassembled WGS sequence"/>
</dbReference>
<keyword evidence="4" id="KW-1185">Reference proteome</keyword>
<evidence type="ECO:0000313" key="4">
    <source>
        <dbReference type="Proteomes" id="UP000187406"/>
    </source>
</evidence>
<organism evidence="3 4">
    <name type="scientific">Cephalotus follicularis</name>
    <name type="common">Albany pitcher plant</name>
    <dbReference type="NCBI Taxonomy" id="3775"/>
    <lineage>
        <taxon>Eukaryota</taxon>
        <taxon>Viridiplantae</taxon>
        <taxon>Streptophyta</taxon>
        <taxon>Embryophyta</taxon>
        <taxon>Tracheophyta</taxon>
        <taxon>Spermatophyta</taxon>
        <taxon>Magnoliopsida</taxon>
        <taxon>eudicotyledons</taxon>
        <taxon>Gunneridae</taxon>
        <taxon>Pentapetalae</taxon>
        <taxon>rosids</taxon>
        <taxon>fabids</taxon>
        <taxon>Oxalidales</taxon>
        <taxon>Cephalotaceae</taxon>
        <taxon>Cephalotus</taxon>
    </lineage>
</organism>
<keyword evidence="2" id="KW-0732">Signal</keyword>